<feature type="region of interest" description="Disordered" evidence="1">
    <location>
        <begin position="1"/>
        <end position="21"/>
    </location>
</feature>
<protein>
    <submittedName>
        <fullName evidence="2">Uncharacterized protein</fullName>
    </submittedName>
</protein>
<evidence type="ECO:0000313" key="3">
    <source>
        <dbReference type="Proteomes" id="UP000015102"/>
    </source>
</evidence>
<dbReference type="AlphaFoldDB" id="T1GQ74"/>
<dbReference type="HOGENOM" id="CLU_191714_0_0_1"/>
<dbReference type="EnsemblMetazoa" id="MESCA005775-RA">
    <property type="protein sequence ID" value="MESCA005775-PA"/>
    <property type="gene ID" value="MESCA005775"/>
</dbReference>
<evidence type="ECO:0000313" key="2">
    <source>
        <dbReference type="EnsemblMetazoa" id="MESCA005775-PA"/>
    </source>
</evidence>
<dbReference type="EMBL" id="CAQQ02092601">
    <property type="status" value="NOT_ANNOTATED_CDS"/>
    <property type="molecule type" value="Genomic_DNA"/>
</dbReference>
<reference evidence="2" key="2">
    <citation type="submission" date="2015-06" db="UniProtKB">
        <authorList>
            <consortium name="EnsemblMetazoa"/>
        </authorList>
    </citation>
    <scope>IDENTIFICATION</scope>
</reference>
<dbReference type="Proteomes" id="UP000015102">
    <property type="component" value="Unassembled WGS sequence"/>
</dbReference>
<proteinExistence type="predicted"/>
<evidence type="ECO:0000256" key="1">
    <source>
        <dbReference type="SAM" id="MobiDB-lite"/>
    </source>
</evidence>
<organism evidence="2 3">
    <name type="scientific">Megaselia scalaris</name>
    <name type="common">Humpbacked fly</name>
    <name type="synonym">Phora scalaris</name>
    <dbReference type="NCBI Taxonomy" id="36166"/>
    <lineage>
        <taxon>Eukaryota</taxon>
        <taxon>Metazoa</taxon>
        <taxon>Ecdysozoa</taxon>
        <taxon>Arthropoda</taxon>
        <taxon>Hexapoda</taxon>
        <taxon>Insecta</taxon>
        <taxon>Pterygota</taxon>
        <taxon>Neoptera</taxon>
        <taxon>Endopterygota</taxon>
        <taxon>Diptera</taxon>
        <taxon>Brachycera</taxon>
        <taxon>Muscomorpha</taxon>
        <taxon>Platypezoidea</taxon>
        <taxon>Phoridae</taxon>
        <taxon>Megaseliini</taxon>
        <taxon>Megaselia</taxon>
    </lineage>
</organism>
<name>T1GQ74_MEGSC</name>
<accession>T1GQ74</accession>
<dbReference type="EMBL" id="CAQQ02092600">
    <property type="status" value="NOT_ANNOTATED_CDS"/>
    <property type="molecule type" value="Genomic_DNA"/>
</dbReference>
<keyword evidence="3" id="KW-1185">Reference proteome</keyword>
<sequence>MAPQEEPLVFNSKEDVPSPTTEEVRSTIQRLRNNQSAGSAAIPAELLKAASTFVSDLLSDLARKGVFDLQEK</sequence>
<reference evidence="3" key="1">
    <citation type="submission" date="2013-02" db="EMBL/GenBank/DDBJ databases">
        <authorList>
            <person name="Hughes D."/>
        </authorList>
    </citation>
    <scope>NUCLEOTIDE SEQUENCE</scope>
    <source>
        <strain>Durham</strain>
        <strain evidence="3">NC isolate 2 -- Noor lab</strain>
    </source>
</reference>